<dbReference type="HOGENOM" id="CLU_023257_0_1_3"/>
<dbReference type="GO" id="GO:0046872">
    <property type="term" value="F:metal ion binding"/>
    <property type="evidence" value="ECO:0007669"/>
    <property type="project" value="UniProtKB-KW"/>
</dbReference>
<dbReference type="EnsemblBacteria" id="BAC90481">
    <property type="protein sequence ID" value="BAC90481"/>
    <property type="gene ID" value="BAC90481"/>
</dbReference>
<evidence type="ECO:0000256" key="1">
    <source>
        <dbReference type="ARBA" id="ARBA00006153"/>
    </source>
</evidence>
<dbReference type="NCBIfam" id="TIGR01891">
    <property type="entry name" value="amidohydrolases"/>
    <property type="match status" value="1"/>
</dbReference>
<evidence type="ECO:0000259" key="4">
    <source>
        <dbReference type="Pfam" id="PF07687"/>
    </source>
</evidence>
<keyword evidence="3" id="KW-0464">Manganese</keyword>
<comment type="similarity">
    <text evidence="1">Belongs to the peptidase M20 family.</text>
</comment>
<dbReference type="CDD" id="cd08014">
    <property type="entry name" value="M20_Acy1-like"/>
    <property type="match status" value="1"/>
</dbReference>
<dbReference type="PANTHER" id="PTHR11014:SF63">
    <property type="entry name" value="METALLOPEPTIDASE, PUTATIVE (AFU_ORTHOLOGUE AFUA_6G09600)-RELATED"/>
    <property type="match status" value="1"/>
</dbReference>
<feature type="binding site" evidence="3">
    <location>
        <position position="119"/>
    </location>
    <ligand>
        <name>Mn(2+)</name>
        <dbReference type="ChEBI" id="CHEBI:29035"/>
        <label>2</label>
    </ligand>
</feature>
<dbReference type="Pfam" id="PF01546">
    <property type="entry name" value="Peptidase_M20"/>
    <property type="match status" value="1"/>
</dbReference>
<dbReference type="AlphaFoldDB" id="Q7NHJ5"/>
<proteinExistence type="inferred from homology"/>
<reference evidence="5 6" key="1">
    <citation type="journal article" date="2003" name="DNA Res.">
        <title>Complete genome structure of Gloeobacter violaceus PCC 7421, a cyanobacterium that lacks thylakoids.</title>
        <authorList>
            <person name="Nakamura Y."/>
            <person name="Kaneko T."/>
            <person name="Sato S."/>
            <person name="Mimuro M."/>
            <person name="Miyashita H."/>
            <person name="Tsuchiya T."/>
            <person name="Sasamoto S."/>
            <person name="Watanabe A."/>
            <person name="Kawashima K."/>
            <person name="Kishida Y."/>
            <person name="Kiyokawa C."/>
            <person name="Kohara M."/>
            <person name="Matsumoto M."/>
            <person name="Matsuno A."/>
            <person name="Nakazaki N."/>
            <person name="Shimpo S."/>
            <person name="Takeuchi C."/>
            <person name="Yamada M."/>
            <person name="Tabata S."/>
        </authorList>
    </citation>
    <scope>NUCLEOTIDE SEQUENCE [LARGE SCALE GENOMIC DNA]</scope>
    <source>
        <strain evidence="6">ATCC 29082 / PCC 7421</strain>
    </source>
</reference>
<dbReference type="Gene3D" id="3.40.630.10">
    <property type="entry name" value="Zn peptidases"/>
    <property type="match status" value="1"/>
</dbReference>
<accession>Q7NHJ5</accession>
<evidence type="ECO:0000256" key="3">
    <source>
        <dbReference type="PIRSR" id="PIRSR005962-1"/>
    </source>
</evidence>
<sequence>MYLSPSNEFSAARPALLQAISAETHRVLPRLVALRQHLHAHPELSGEEYRTADCVAELLAELGLEVKSGVGRTGVVGLLTGNGRDERTVGVRADMDGLPIAEQTELPYRSQVRGVMHACGHDLHTAIGLGTAMVLASLRESLPGRVKFLFQPAEETAQGARWMVDDGALEDPRVSALFALHCFPSLPVGVIGVRPGVFTAAADSLVIEVFGRSGHGARPHEAVDAIWVAANVVTALQQGISRMHNPLRPVVLSIGQMQGGRAPNIICDHVVLKGTVRSLDPQTRTALPTWIEQIVAQTCAAFGADYRLHYGNGTPSVINDPHLTHLVEDCVRTLLGAQYLQALPEPSMGAEDFAVFCEQVPGTMFRLGVGGPTSYPLHHPSFDGGDGAIAPGVMTLAAAAVSYWRL</sequence>
<dbReference type="Gene3D" id="3.30.70.360">
    <property type="match status" value="1"/>
</dbReference>
<feature type="binding site" evidence="3">
    <location>
        <position position="155"/>
    </location>
    <ligand>
        <name>Mn(2+)</name>
        <dbReference type="ChEBI" id="CHEBI:29035"/>
        <label>2</label>
    </ligand>
</feature>
<dbReference type="FunFam" id="3.30.70.360:FF:000014">
    <property type="entry name" value="N-acyl-L-amino acid amidohydrolase"/>
    <property type="match status" value="1"/>
</dbReference>
<protein>
    <submittedName>
        <fullName evidence="5">Glr2540 protein</fullName>
    </submittedName>
</protein>
<keyword evidence="2" id="KW-0378">Hydrolase</keyword>
<evidence type="ECO:0000313" key="6">
    <source>
        <dbReference type="Proteomes" id="UP000000557"/>
    </source>
</evidence>
<comment type="cofactor">
    <cofactor evidence="3">
        <name>Mn(2+)</name>
        <dbReference type="ChEBI" id="CHEBI:29035"/>
    </cofactor>
    <text evidence="3">The Mn(2+) ion enhances activity.</text>
</comment>
<dbReference type="STRING" id="251221.gene:10760040"/>
<dbReference type="EMBL" id="BA000045">
    <property type="protein sequence ID" value="BAC90481.1"/>
    <property type="molecule type" value="Genomic_DNA"/>
</dbReference>
<keyword evidence="6" id="KW-1185">Reference proteome</keyword>
<dbReference type="FunCoup" id="Q7NHJ5">
    <property type="interactions" value="18"/>
</dbReference>
<keyword evidence="3" id="KW-0479">Metal-binding</keyword>
<dbReference type="InParanoid" id="Q7NHJ5"/>
<name>Q7NHJ5_GLOVI</name>
<reference evidence="5 6" key="2">
    <citation type="journal article" date="2003" name="DNA Res.">
        <title>Complete genome structure of Gloeobacter violaceus PCC 7421, a cyanobacterium that lacks thylakoids (supplement).</title>
        <authorList>
            <person name="Nakamura Y."/>
            <person name="Kaneko T."/>
            <person name="Sato S."/>
            <person name="Mimuro M."/>
            <person name="Miyashita H."/>
            <person name="Tsuchiya T."/>
            <person name="Sasamoto S."/>
            <person name="Watanabe A."/>
            <person name="Kawashima K."/>
            <person name="Kishida Y."/>
            <person name="Kiyokawa C."/>
            <person name="Kohara M."/>
            <person name="Matsumoto M."/>
            <person name="Matsuno A."/>
            <person name="Nakazaki N."/>
            <person name="Shimpo S."/>
            <person name="Takeuchi C."/>
            <person name="Yamada M."/>
            <person name="Tabata S."/>
        </authorList>
    </citation>
    <scope>NUCLEOTIDE SEQUENCE [LARGE SCALE GENOMIC DNA]</scope>
    <source>
        <strain evidence="6">ATCC 29082 / PCC 7421</strain>
    </source>
</reference>
<dbReference type="InterPro" id="IPR011650">
    <property type="entry name" value="Peptidase_M20_dimer"/>
</dbReference>
<evidence type="ECO:0000313" key="5">
    <source>
        <dbReference type="EMBL" id="BAC90481.1"/>
    </source>
</evidence>
<dbReference type="SUPFAM" id="SSF53187">
    <property type="entry name" value="Zn-dependent exopeptidases"/>
    <property type="match status" value="1"/>
</dbReference>
<feature type="domain" description="Peptidase M20 dimerisation" evidence="4">
    <location>
        <begin position="204"/>
        <end position="299"/>
    </location>
</feature>
<dbReference type="SUPFAM" id="SSF55031">
    <property type="entry name" value="Bacterial exopeptidase dimerisation domain"/>
    <property type="match status" value="1"/>
</dbReference>
<dbReference type="GO" id="GO:0016787">
    <property type="term" value="F:hydrolase activity"/>
    <property type="evidence" value="ECO:0000318"/>
    <property type="project" value="GO_Central"/>
</dbReference>
<evidence type="ECO:0000256" key="2">
    <source>
        <dbReference type="ARBA" id="ARBA00022801"/>
    </source>
</evidence>
<dbReference type="PIRSF" id="PIRSF005962">
    <property type="entry name" value="Pept_M20D_amidohydro"/>
    <property type="match status" value="1"/>
</dbReference>
<feature type="binding site" evidence="3">
    <location>
        <position position="378"/>
    </location>
    <ligand>
        <name>Mn(2+)</name>
        <dbReference type="ChEBI" id="CHEBI:29035"/>
        <label>2</label>
    </ligand>
</feature>
<dbReference type="OrthoDB" id="9776731at2"/>
<dbReference type="Proteomes" id="UP000000557">
    <property type="component" value="Chromosome"/>
</dbReference>
<dbReference type="InterPro" id="IPR036264">
    <property type="entry name" value="Bact_exopeptidase_dim_dom"/>
</dbReference>
<dbReference type="KEGG" id="gvi:glr2540"/>
<feature type="binding site" evidence="3">
    <location>
        <position position="181"/>
    </location>
    <ligand>
        <name>Mn(2+)</name>
        <dbReference type="ChEBI" id="CHEBI:29035"/>
        <label>2</label>
    </ligand>
</feature>
<feature type="binding site" evidence="3">
    <location>
        <position position="121"/>
    </location>
    <ligand>
        <name>Mn(2+)</name>
        <dbReference type="ChEBI" id="CHEBI:29035"/>
        <label>2</label>
    </ligand>
</feature>
<dbReference type="InterPro" id="IPR002933">
    <property type="entry name" value="Peptidase_M20"/>
</dbReference>
<dbReference type="PhylomeDB" id="Q7NHJ5"/>
<dbReference type="PANTHER" id="PTHR11014">
    <property type="entry name" value="PEPTIDASE M20 FAMILY MEMBER"/>
    <property type="match status" value="1"/>
</dbReference>
<dbReference type="eggNOG" id="COG1473">
    <property type="taxonomic scope" value="Bacteria"/>
</dbReference>
<dbReference type="InterPro" id="IPR017439">
    <property type="entry name" value="Amidohydrolase"/>
</dbReference>
<gene>
    <name evidence="5" type="ordered locus">glr2540</name>
</gene>
<organism evidence="5 6">
    <name type="scientific">Gloeobacter violaceus (strain ATCC 29082 / PCC 7421)</name>
    <dbReference type="NCBI Taxonomy" id="251221"/>
    <lineage>
        <taxon>Bacteria</taxon>
        <taxon>Bacillati</taxon>
        <taxon>Cyanobacteriota</taxon>
        <taxon>Cyanophyceae</taxon>
        <taxon>Gloeobacterales</taxon>
        <taxon>Gloeobacteraceae</taxon>
        <taxon>Gloeobacter</taxon>
    </lineage>
</organism>
<dbReference type="Pfam" id="PF07687">
    <property type="entry name" value="M20_dimer"/>
    <property type="match status" value="1"/>
</dbReference>